<feature type="region of interest" description="Disordered" evidence="5">
    <location>
        <begin position="195"/>
        <end position="215"/>
    </location>
</feature>
<dbReference type="KEGG" id="acan:ACA1_297780"/>
<accession>L8HEZ4</accession>
<proteinExistence type="predicted"/>
<gene>
    <name evidence="6" type="ORF">ACA1_297780</name>
</gene>
<dbReference type="RefSeq" id="XP_004353340.1">
    <property type="nucleotide sequence ID" value="XM_004353288.1"/>
</dbReference>
<dbReference type="GO" id="GO:0005778">
    <property type="term" value="C:peroxisomal membrane"/>
    <property type="evidence" value="ECO:0007669"/>
    <property type="project" value="UniProtKB-SubCell"/>
</dbReference>
<evidence type="ECO:0000256" key="5">
    <source>
        <dbReference type="SAM" id="MobiDB-lite"/>
    </source>
</evidence>
<dbReference type="Proteomes" id="UP000011083">
    <property type="component" value="Unassembled WGS sequence"/>
</dbReference>
<keyword evidence="7" id="KW-1185">Reference proteome</keyword>
<reference evidence="6 7" key="1">
    <citation type="journal article" date="2013" name="Genome Biol.">
        <title>Genome of Acanthamoeba castellanii highlights extensive lateral gene transfer and early evolution of tyrosine kinase signaling.</title>
        <authorList>
            <person name="Clarke M."/>
            <person name="Lohan A.J."/>
            <person name="Liu B."/>
            <person name="Lagkouvardos I."/>
            <person name="Roy S."/>
            <person name="Zafar N."/>
            <person name="Bertelli C."/>
            <person name="Schilde C."/>
            <person name="Kianianmomeni A."/>
            <person name="Burglin T.R."/>
            <person name="Frech C."/>
            <person name="Turcotte B."/>
            <person name="Kopec K.O."/>
            <person name="Synnott J.M."/>
            <person name="Choo C."/>
            <person name="Paponov I."/>
            <person name="Finkler A."/>
            <person name="Soon Heng Tan C."/>
            <person name="Hutchins A.P."/>
            <person name="Weinmeier T."/>
            <person name="Rattei T."/>
            <person name="Chu J.S."/>
            <person name="Gimenez G."/>
            <person name="Irimia M."/>
            <person name="Rigden D.J."/>
            <person name="Fitzpatrick D.A."/>
            <person name="Lorenzo-Morales J."/>
            <person name="Bateman A."/>
            <person name="Chiu C.H."/>
            <person name="Tang P."/>
            <person name="Hegemann P."/>
            <person name="Fromm H."/>
            <person name="Raoult D."/>
            <person name="Greub G."/>
            <person name="Miranda-Saavedra D."/>
            <person name="Chen N."/>
            <person name="Nash P."/>
            <person name="Ginger M.L."/>
            <person name="Horn M."/>
            <person name="Schaap P."/>
            <person name="Caler L."/>
            <person name="Loftus B."/>
        </authorList>
    </citation>
    <scope>NUCLEOTIDE SEQUENCE [LARGE SCALE GENOMIC DNA]</scope>
    <source>
        <strain evidence="6 7">Neff</strain>
    </source>
</reference>
<dbReference type="GeneID" id="14924806"/>
<sequence length="291" mass="32454">MASTGISPFPPIRFDQAVKFANDASGKDRLLRLFIYVGRLAMWALKRRGLAEAAARIKALDSAFNHTRRVLRLGKLGNAVKQWNDCRAKFWGPAGLKWAFFVVELFKITAGNVYICCDHLRWLGEIGVFKSIDWKKWGDRSTWCWFAGLVGSLAMDALQLRASLTRERLLLQDLKDSQLQPHQLDQLDQRLTTSGDAQAKSQQENKGTAAAATATTATKQEAEKALAQLRRARELIYWDVAKNVWDAPLAVVGSFKLTGMPGGVLEVCGTMSSLINVYLSWRAMFPPPAPK</sequence>
<dbReference type="AlphaFoldDB" id="L8HEZ4"/>
<dbReference type="GO" id="GO:0016559">
    <property type="term" value="P:peroxisome fission"/>
    <property type="evidence" value="ECO:0007669"/>
    <property type="project" value="InterPro"/>
</dbReference>
<feature type="compositionally biased region" description="Polar residues" evidence="5">
    <location>
        <begin position="195"/>
        <end position="206"/>
    </location>
</feature>
<dbReference type="EMBL" id="KB007848">
    <property type="protein sequence ID" value="ELR23812.1"/>
    <property type="molecule type" value="Genomic_DNA"/>
</dbReference>
<dbReference type="PANTHER" id="PTHR12652">
    <property type="entry name" value="PEROXISOMAL BIOGENESIS FACTOR 11"/>
    <property type="match status" value="1"/>
</dbReference>
<dbReference type="STRING" id="1257118.L8HEZ4"/>
<protein>
    <submittedName>
        <fullName evidence="6">Peroxisomal biogenesis factor 11 (Pex11) protein</fullName>
    </submittedName>
</protein>
<keyword evidence="3" id="KW-0576">Peroxisome</keyword>
<evidence type="ECO:0000313" key="7">
    <source>
        <dbReference type="Proteomes" id="UP000011083"/>
    </source>
</evidence>
<dbReference type="InterPro" id="IPR008733">
    <property type="entry name" value="PEX11"/>
</dbReference>
<dbReference type="PANTHER" id="PTHR12652:SF50">
    <property type="entry name" value="PEROXIN 11"/>
    <property type="match status" value="1"/>
</dbReference>
<organism evidence="6 7">
    <name type="scientific">Acanthamoeba castellanii (strain ATCC 30010 / Neff)</name>
    <dbReference type="NCBI Taxonomy" id="1257118"/>
    <lineage>
        <taxon>Eukaryota</taxon>
        <taxon>Amoebozoa</taxon>
        <taxon>Discosea</taxon>
        <taxon>Longamoebia</taxon>
        <taxon>Centramoebida</taxon>
        <taxon>Acanthamoebidae</taxon>
        <taxon>Acanthamoeba</taxon>
    </lineage>
</organism>
<dbReference type="VEuPathDB" id="AmoebaDB:ACA1_297780"/>
<evidence type="ECO:0000256" key="1">
    <source>
        <dbReference type="ARBA" id="ARBA00022593"/>
    </source>
</evidence>
<keyword evidence="2" id="KW-0472">Membrane</keyword>
<comment type="subcellular location">
    <subcellularLocation>
        <location evidence="4">Peroxisome membrane</location>
    </subcellularLocation>
</comment>
<name>L8HEZ4_ACACF</name>
<evidence type="ECO:0000256" key="4">
    <source>
        <dbReference type="ARBA" id="ARBA00046271"/>
    </source>
</evidence>
<evidence type="ECO:0000256" key="2">
    <source>
        <dbReference type="ARBA" id="ARBA00023136"/>
    </source>
</evidence>
<keyword evidence="1" id="KW-0962">Peroxisome biogenesis</keyword>
<evidence type="ECO:0000313" key="6">
    <source>
        <dbReference type="EMBL" id="ELR23812.1"/>
    </source>
</evidence>
<evidence type="ECO:0000256" key="3">
    <source>
        <dbReference type="ARBA" id="ARBA00023140"/>
    </source>
</evidence>
<dbReference type="Pfam" id="PF05648">
    <property type="entry name" value="PEX11"/>
    <property type="match status" value="1"/>
</dbReference>